<dbReference type="PANTHER" id="PTHR33445">
    <property type="entry name" value="ATP SYNTHASE SUBUNIT B', CHLOROPLASTIC"/>
    <property type="match status" value="1"/>
</dbReference>
<dbReference type="GO" id="GO:0046933">
    <property type="term" value="F:proton-transporting ATP synthase activity, rotational mechanism"/>
    <property type="evidence" value="ECO:0007669"/>
    <property type="project" value="UniProtKB-UniRule"/>
</dbReference>
<evidence type="ECO:0000256" key="12">
    <source>
        <dbReference type="ARBA" id="ARBA00025198"/>
    </source>
</evidence>
<dbReference type="InterPro" id="IPR002146">
    <property type="entry name" value="ATP_synth_b/b'su_bac/chlpt"/>
</dbReference>
<feature type="coiled-coil region" evidence="16">
    <location>
        <begin position="109"/>
        <end position="140"/>
    </location>
</feature>
<comment type="subunit">
    <text evidence="13 14">F-type ATPases have 2 components, F(1) - the catalytic core - and F(0) - the membrane proton channel. F(1) has five subunits: alpha(3), beta(3), gamma(1), delta(1), epsilon(1). F(0) has three main subunits: a(1), b(2) and c(10-14). The alpha and beta chains form an alternating ring which encloses part of the gamma chain. F(1) is attached to F(0) by a central stalk formed by the gamma and epsilon chains, while a peripheral stalk is formed by the delta and b chains.</text>
</comment>
<evidence type="ECO:0000256" key="2">
    <source>
        <dbReference type="ARBA" id="ARBA00005513"/>
    </source>
</evidence>
<keyword evidence="16" id="KW-0175">Coiled coil</keyword>
<evidence type="ECO:0000256" key="14">
    <source>
        <dbReference type="HAMAP-Rule" id="MF_01398"/>
    </source>
</evidence>
<comment type="similarity">
    <text evidence="2 14 15">Belongs to the ATPase B chain family.</text>
</comment>
<evidence type="ECO:0000256" key="6">
    <source>
        <dbReference type="ARBA" id="ARBA00022692"/>
    </source>
</evidence>
<keyword evidence="18" id="KW-1185">Reference proteome</keyword>
<keyword evidence="10 14" id="KW-0472">Membrane</keyword>
<evidence type="ECO:0000256" key="9">
    <source>
        <dbReference type="ARBA" id="ARBA00023065"/>
    </source>
</evidence>
<dbReference type="InterPro" id="IPR005864">
    <property type="entry name" value="ATP_synth_F0_bsu_bac"/>
</dbReference>
<name>A0A3P1SCX6_9ACTO</name>
<evidence type="ECO:0000256" key="13">
    <source>
        <dbReference type="ARBA" id="ARBA00025830"/>
    </source>
</evidence>
<keyword evidence="5 14" id="KW-0138">CF(0)</keyword>
<comment type="caution">
    <text evidence="17">The sequence shown here is derived from an EMBL/GenBank/DDBJ whole genome shotgun (WGS) entry which is preliminary data.</text>
</comment>
<comment type="subcellular location">
    <subcellularLocation>
        <location evidence="1 14">Cell membrane</location>
        <topology evidence="1 14">Single-pass membrane protein</topology>
    </subcellularLocation>
</comment>
<evidence type="ECO:0000256" key="8">
    <source>
        <dbReference type="ARBA" id="ARBA00022989"/>
    </source>
</evidence>
<evidence type="ECO:0000256" key="1">
    <source>
        <dbReference type="ARBA" id="ARBA00004162"/>
    </source>
</evidence>
<dbReference type="GO" id="GO:0016787">
    <property type="term" value="F:hydrolase activity"/>
    <property type="evidence" value="ECO:0007669"/>
    <property type="project" value="UniProtKB-KW"/>
</dbReference>
<gene>
    <name evidence="14" type="primary">atpF</name>
    <name evidence="17" type="ORF">EII11_08415</name>
</gene>
<dbReference type="GO" id="GO:0005886">
    <property type="term" value="C:plasma membrane"/>
    <property type="evidence" value="ECO:0007669"/>
    <property type="project" value="UniProtKB-SubCell"/>
</dbReference>
<dbReference type="Gene3D" id="1.20.5.620">
    <property type="entry name" value="F1F0 ATP synthase subunit B, membrane domain"/>
    <property type="match status" value="1"/>
</dbReference>
<evidence type="ECO:0000256" key="11">
    <source>
        <dbReference type="ARBA" id="ARBA00023310"/>
    </source>
</evidence>
<feature type="transmembrane region" description="Helical" evidence="14">
    <location>
        <begin position="25"/>
        <end position="44"/>
    </location>
</feature>
<accession>A0A3P1SCX6</accession>
<dbReference type="GO" id="GO:0045259">
    <property type="term" value="C:proton-transporting ATP synthase complex"/>
    <property type="evidence" value="ECO:0007669"/>
    <property type="project" value="UniProtKB-KW"/>
</dbReference>
<dbReference type="PANTHER" id="PTHR33445:SF1">
    <property type="entry name" value="ATP SYNTHASE SUBUNIT B"/>
    <property type="match status" value="1"/>
</dbReference>
<keyword evidence="11 14" id="KW-0066">ATP synthesis</keyword>
<keyword evidence="6 14" id="KW-0812">Transmembrane</keyword>
<evidence type="ECO:0000256" key="3">
    <source>
        <dbReference type="ARBA" id="ARBA00022448"/>
    </source>
</evidence>
<evidence type="ECO:0000256" key="10">
    <source>
        <dbReference type="ARBA" id="ARBA00023136"/>
    </source>
</evidence>
<dbReference type="Pfam" id="PF00430">
    <property type="entry name" value="ATP-synt_B"/>
    <property type="match status" value="1"/>
</dbReference>
<dbReference type="CDD" id="cd06503">
    <property type="entry name" value="ATP-synt_Fo_b"/>
    <property type="match status" value="1"/>
</dbReference>
<keyword evidence="4 14" id="KW-1003">Cell membrane</keyword>
<proteinExistence type="inferred from homology"/>
<keyword evidence="17" id="KW-0378">Hydrolase</keyword>
<comment type="function">
    <text evidence="14">Component of the F(0) channel, it forms part of the peripheral stalk, linking F(1) to F(0).</text>
</comment>
<dbReference type="RefSeq" id="WP_124871453.1">
    <property type="nucleotide sequence ID" value="NZ_RQZF01000009.1"/>
</dbReference>
<evidence type="ECO:0000256" key="16">
    <source>
        <dbReference type="SAM" id="Coils"/>
    </source>
</evidence>
<evidence type="ECO:0000256" key="7">
    <source>
        <dbReference type="ARBA" id="ARBA00022781"/>
    </source>
</evidence>
<comment type="function">
    <text evidence="12 14">F(1)F(0) ATP synthase produces ATP from ADP in the presence of a proton or sodium gradient. F-type ATPases consist of two structural domains, F(1) containing the extramembraneous catalytic core and F(0) containing the membrane proton channel, linked together by a central stalk and a peripheral stalk. During catalysis, ATP synthesis in the catalytic domain of F(1) is coupled via a rotary mechanism of the central stalk subunits to proton translocation.</text>
</comment>
<dbReference type="AlphaFoldDB" id="A0A3P1SCX6"/>
<dbReference type="GO" id="GO:0046961">
    <property type="term" value="F:proton-transporting ATPase activity, rotational mechanism"/>
    <property type="evidence" value="ECO:0007669"/>
    <property type="project" value="TreeGrafter"/>
</dbReference>
<protein>
    <recommendedName>
        <fullName evidence="14">ATP synthase subunit b</fullName>
    </recommendedName>
    <alternativeName>
        <fullName evidence="14">ATP synthase F(0) sector subunit b</fullName>
    </alternativeName>
    <alternativeName>
        <fullName evidence="14">ATPase subunit I</fullName>
    </alternativeName>
    <alternativeName>
        <fullName evidence="14">F-type ATPase subunit b</fullName>
        <shortName evidence="14">F-ATPase subunit b</shortName>
    </alternativeName>
</protein>
<dbReference type="EMBL" id="RQZF01000009">
    <property type="protein sequence ID" value="RRC94884.1"/>
    <property type="molecule type" value="Genomic_DNA"/>
</dbReference>
<organism evidence="17 18">
    <name type="scientific">Schaalia canis</name>
    <dbReference type="NCBI Taxonomy" id="100469"/>
    <lineage>
        <taxon>Bacteria</taxon>
        <taxon>Bacillati</taxon>
        <taxon>Actinomycetota</taxon>
        <taxon>Actinomycetes</taxon>
        <taxon>Actinomycetales</taxon>
        <taxon>Actinomycetaceae</taxon>
        <taxon>Schaalia</taxon>
    </lineage>
</organism>
<dbReference type="NCBIfam" id="TIGR01144">
    <property type="entry name" value="ATP_synt_b"/>
    <property type="match status" value="1"/>
</dbReference>
<reference evidence="17 18" key="1">
    <citation type="submission" date="2018-11" db="EMBL/GenBank/DDBJ databases">
        <title>Genomes From Bacteria Associated with the Canine Oral Cavity: a Test Case for Automated Genome-Based Taxonomic Assignment.</title>
        <authorList>
            <person name="Coil D.A."/>
            <person name="Jospin G."/>
            <person name="Darling A.E."/>
            <person name="Wallis C."/>
            <person name="Davis I.J."/>
            <person name="Harris S."/>
            <person name="Eisen J.A."/>
            <person name="Holcombe L.J."/>
            <person name="O'Flynn C."/>
        </authorList>
    </citation>
    <scope>NUCLEOTIDE SEQUENCE [LARGE SCALE GENOMIC DNA]</scope>
    <source>
        <strain evidence="17 18">OH770</strain>
    </source>
</reference>
<dbReference type="InterPro" id="IPR028987">
    <property type="entry name" value="ATP_synth_B-like_membr_sf"/>
</dbReference>
<evidence type="ECO:0000313" key="17">
    <source>
        <dbReference type="EMBL" id="RRC94884.1"/>
    </source>
</evidence>
<sequence length="188" mass="20214">MKTLLAAAGDHGAENSVILPPLYEVFYAALILLLIWVLVGKYALPKIYAMLDERQAKIEEGLGAAEKAKADAASAERQREEMLREANAEAHSIRDRASEEAKGIVAAARDEAQAEAARILENAQRQIEAERAAAEGTLRTEVGILATQLAEKIVGEHLSDTALTARVVDRFLDDLEKETAAAPVGGVN</sequence>
<evidence type="ECO:0000313" key="18">
    <source>
        <dbReference type="Proteomes" id="UP000280444"/>
    </source>
</evidence>
<dbReference type="InterPro" id="IPR050059">
    <property type="entry name" value="ATP_synthase_B_chain"/>
</dbReference>
<dbReference type="NCBIfam" id="NF004412">
    <property type="entry name" value="PRK05759.1-3"/>
    <property type="match status" value="1"/>
</dbReference>
<evidence type="ECO:0000256" key="4">
    <source>
        <dbReference type="ARBA" id="ARBA00022475"/>
    </source>
</evidence>
<keyword evidence="9 14" id="KW-0406">Ion transport</keyword>
<dbReference type="OrthoDB" id="5243563at2"/>
<dbReference type="Proteomes" id="UP000280444">
    <property type="component" value="Unassembled WGS sequence"/>
</dbReference>
<keyword evidence="3 14" id="KW-0813">Transport</keyword>
<keyword evidence="8 14" id="KW-1133">Transmembrane helix</keyword>
<keyword evidence="7 14" id="KW-0375">Hydrogen ion transport</keyword>
<evidence type="ECO:0000256" key="5">
    <source>
        <dbReference type="ARBA" id="ARBA00022547"/>
    </source>
</evidence>
<evidence type="ECO:0000256" key="15">
    <source>
        <dbReference type="RuleBase" id="RU003848"/>
    </source>
</evidence>
<dbReference type="HAMAP" id="MF_01398">
    <property type="entry name" value="ATP_synth_b_bprime"/>
    <property type="match status" value="1"/>
</dbReference>
<dbReference type="SUPFAM" id="SSF81573">
    <property type="entry name" value="F1F0 ATP synthase subunit B, membrane domain"/>
    <property type="match status" value="1"/>
</dbReference>